<gene>
    <name evidence="3" type="ORF">BSAL_18905</name>
</gene>
<feature type="region of interest" description="Disordered" evidence="2">
    <location>
        <begin position="590"/>
        <end position="610"/>
    </location>
</feature>
<protein>
    <submittedName>
        <fullName evidence="3">Uncharacterized protein</fullName>
    </submittedName>
</protein>
<name>A0A0S4KK25_BODSA</name>
<feature type="region of interest" description="Disordered" evidence="2">
    <location>
        <begin position="329"/>
        <end position="394"/>
    </location>
</feature>
<keyword evidence="1" id="KW-0175">Coiled coil</keyword>
<evidence type="ECO:0000313" key="3">
    <source>
        <dbReference type="EMBL" id="CUI14910.1"/>
    </source>
</evidence>
<feature type="coiled-coil region" evidence="1">
    <location>
        <begin position="423"/>
        <end position="478"/>
    </location>
</feature>
<evidence type="ECO:0000313" key="4">
    <source>
        <dbReference type="Proteomes" id="UP000051952"/>
    </source>
</evidence>
<feature type="compositionally biased region" description="Low complexity" evidence="2">
    <location>
        <begin position="221"/>
        <end position="235"/>
    </location>
</feature>
<reference evidence="4" key="1">
    <citation type="submission" date="2015-09" db="EMBL/GenBank/DDBJ databases">
        <authorList>
            <consortium name="Pathogen Informatics"/>
        </authorList>
    </citation>
    <scope>NUCLEOTIDE SEQUENCE [LARGE SCALE GENOMIC DNA]</scope>
    <source>
        <strain evidence="4">Lake Konstanz</strain>
    </source>
</reference>
<organism evidence="3 4">
    <name type="scientific">Bodo saltans</name>
    <name type="common">Flagellated protozoan</name>
    <dbReference type="NCBI Taxonomy" id="75058"/>
    <lineage>
        <taxon>Eukaryota</taxon>
        <taxon>Discoba</taxon>
        <taxon>Euglenozoa</taxon>
        <taxon>Kinetoplastea</taxon>
        <taxon>Metakinetoplastina</taxon>
        <taxon>Eubodonida</taxon>
        <taxon>Bodonidae</taxon>
        <taxon>Bodo</taxon>
    </lineage>
</organism>
<feature type="compositionally biased region" description="Low complexity" evidence="2">
    <location>
        <begin position="242"/>
        <end position="251"/>
    </location>
</feature>
<dbReference type="VEuPathDB" id="TriTrypDB:BSAL_18905"/>
<proteinExistence type="predicted"/>
<dbReference type="Proteomes" id="UP000051952">
    <property type="component" value="Unassembled WGS sequence"/>
</dbReference>
<evidence type="ECO:0000256" key="2">
    <source>
        <dbReference type="SAM" id="MobiDB-lite"/>
    </source>
</evidence>
<dbReference type="AlphaFoldDB" id="A0A0S4KK25"/>
<feature type="region of interest" description="Disordered" evidence="2">
    <location>
        <begin position="546"/>
        <end position="565"/>
    </location>
</feature>
<feature type="compositionally biased region" description="Low complexity" evidence="2">
    <location>
        <begin position="352"/>
        <end position="369"/>
    </location>
</feature>
<feature type="compositionally biased region" description="Basic and acidic residues" evidence="2">
    <location>
        <begin position="265"/>
        <end position="280"/>
    </location>
</feature>
<accession>A0A0S4KK25</accession>
<dbReference type="EMBL" id="CYKH01001699">
    <property type="protein sequence ID" value="CUI14910.1"/>
    <property type="molecule type" value="Genomic_DNA"/>
</dbReference>
<sequence length="610" mass="68270">MPPKRNASPAPSTAPSVDTLQSAAAASSAVTFSANCERLTSKASKAVVDRRVFFTAQPTGTLEIQTENGFTGKRVEHLLDTKCNRLFAVHFSLAAGEILFQFEAKKDLALKFSLTTGKAASPSSVVGGRDNSVTSCCPQLEQLVVSMTRGLPTDVFEAIVHDMDADGRGRQSSSPWSLTDSSKLVDAYIGHGARPTNREEKANAEASSLEPVTPGGRRTSRSNSLLSAAAAADNAPSPPSPTLSRSPSTRLFDPSPMTVRAASTHQRDGVSTRRQQRELSRQVSFMDPLGLGMPSLAALRRASPETAATASPLMPSFYDNLHDMKFESLPSNAEGGGGNSSWSPMLRGYQMQPSFQTPSPPSSYTTLQQLPNNYNNERKKKHKTVDSSDDDDDDIRSICMKAESFLLDMENDAIQKDIAWVSHENQRQLREDQREKKRRQREALRDEIRHQRLEDMLVQIATKQRQKYQQQRERLREQQILRTLKLERIYKRPDEVFLLPSGDLQYDIRSEKSGTYQPHFRNSNGHHEWLIDDEDLLDEPFSYSNAKQSDRGGQFHHRHVTDDHDDPLGLFDSPYGHQERHHRVLPLLRQQSSSIVRRRHSGDAMRGAVR</sequence>
<feature type="region of interest" description="Disordered" evidence="2">
    <location>
        <begin position="193"/>
        <end position="290"/>
    </location>
</feature>
<keyword evidence="4" id="KW-1185">Reference proteome</keyword>
<evidence type="ECO:0000256" key="1">
    <source>
        <dbReference type="SAM" id="Coils"/>
    </source>
</evidence>